<evidence type="ECO:0000313" key="2">
    <source>
        <dbReference type="EMBL" id="QHS92498.1"/>
    </source>
</evidence>
<organism evidence="2">
    <name type="scientific">viral metagenome</name>
    <dbReference type="NCBI Taxonomy" id="1070528"/>
    <lineage>
        <taxon>unclassified sequences</taxon>
        <taxon>metagenomes</taxon>
        <taxon>organismal metagenomes</taxon>
    </lineage>
</organism>
<evidence type="ECO:0000256" key="1">
    <source>
        <dbReference type="SAM" id="MobiDB-lite"/>
    </source>
</evidence>
<proteinExistence type="predicted"/>
<name>A0A6C0BM51_9ZZZZ</name>
<sequence>MAECLCLPRLKIWISDIISQIMAEKQSVSTPNPMSTSGSTSGSTLHEPLLSQEEVVEATDFNPFEQQTDEDLESTLYYSFPSLSVIELCNIN</sequence>
<dbReference type="AlphaFoldDB" id="A0A6C0BM51"/>
<feature type="region of interest" description="Disordered" evidence="1">
    <location>
        <begin position="25"/>
        <end position="49"/>
    </location>
</feature>
<protein>
    <submittedName>
        <fullName evidence="2">Uncharacterized protein</fullName>
    </submittedName>
</protein>
<dbReference type="EMBL" id="MN739180">
    <property type="protein sequence ID" value="QHS92498.1"/>
    <property type="molecule type" value="Genomic_DNA"/>
</dbReference>
<accession>A0A6C0BM51</accession>
<feature type="compositionally biased region" description="Low complexity" evidence="1">
    <location>
        <begin position="35"/>
        <end position="44"/>
    </location>
</feature>
<reference evidence="2" key="1">
    <citation type="journal article" date="2020" name="Nature">
        <title>Giant virus diversity and host interactions through global metagenomics.</title>
        <authorList>
            <person name="Schulz F."/>
            <person name="Roux S."/>
            <person name="Paez-Espino D."/>
            <person name="Jungbluth S."/>
            <person name="Walsh D.A."/>
            <person name="Denef V.J."/>
            <person name="McMahon K.D."/>
            <person name="Konstantinidis K.T."/>
            <person name="Eloe-Fadrosh E.A."/>
            <person name="Kyrpides N.C."/>
            <person name="Woyke T."/>
        </authorList>
    </citation>
    <scope>NUCLEOTIDE SEQUENCE</scope>
    <source>
        <strain evidence="2">GVMAG-M-3300014204-73</strain>
    </source>
</reference>